<gene>
    <name evidence="3" type="ORF">ADJ77_05675</name>
    <name evidence="4" type="ORF">J5A51_12750</name>
</gene>
<evidence type="ECO:0000313" key="5">
    <source>
        <dbReference type="Proteomes" id="UP000060345"/>
    </source>
</evidence>
<dbReference type="KEGG" id="pfus:ADJ77_05675"/>
<feature type="chain" id="PRO_5043512001" description="Serum opacity factor" evidence="2">
    <location>
        <begin position="22"/>
        <end position="147"/>
    </location>
</feature>
<dbReference type="STRING" id="1236517.ADJ77_05675"/>
<accession>A0A0K1NJT6</accession>
<dbReference type="Proteomes" id="UP000682005">
    <property type="component" value="Chromosome 1"/>
</dbReference>
<feature type="signal peptide" evidence="2">
    <location>
        <begin position="1"/>
        <end position="21"/>
    </location>
</feature>
<dbReference type="Proteomes" id="UP000060345">
    <property type="component" value="Chromosome 1"/>
</dbReference>
<evidence type="ECO:0008006" key="7">
    <source>
        <dbReference type="Google" id="ProtNLM"/>
    </source>
</evidence>
<feature type="region of interest" description="Disordered" evidence="1">
    <location>
        <begin position="37"/>
        <end position="89"/>
    </location>
</feature>
<evidence type="ECO:0000313" key="3">
    <source>
        <dbReference type="EMBL" id="AKU69290.1"/>
    </source>
</evidence>
<feature type="compositionally biased region" description="Polar residues" evidence="1">
    <location>
        <begin position="66"/>
        <end position="83"/>
    </location>
</feature>
<dbReference type="EMBL" id="CP072370">
    <property type="protein sequence ID" value="QUB86920.1"/>
    <property type="molecule type" value="Genomic_DNA"/>
</dbReference>
<dbReference type="AlphaFoldDB" id="A0A0K1NJT6"/>
<dbReference type="RefSeq" id="WP_025078556.1">
    <property type="nucleotide sequence ID" value="NZ_BAKO01000018.1"/>
</dbReference>
<proteinExistence type="predicted"/>
<sequence>MERIRIKMFVALLLLCLSVSAQTEYSGVAGASPGLVKANKQAAAKESNHTAKAGTSSAASKSQTAHGNSVKTSKDANPQQAADNDSAEVEVKQGFKTFSRGMGKVFKREVKSMGEVTRKIGDDGKKFFKKLGKGISDSFKSDSTATK</sequence>
<name>A0A0K1NJT6_9BACT</name>
<evidence type="ECO:0000313" key="6">
    <source>
        <dbReference type="Proteomes" id="UP000682005"/>
    </source>
</evidence>
<reference evidence="4 6" key="2">
    <citation type="submission" date="2021-03" db="EMBL/GenBank/DDBJ databases">
        <title>Human Oral Microbial Genomes.</title>
        <authorList>
            <person name="Johnston C.D."/>
            <person name="Chen T."/>
            <person name="Dewhirst F.E."/>
        </authorList>
    </citation>
    <scope>NUCLEOTIDE SEQUENCE [LARGE SCALE GENOMIC DNA]</scope>
    <source>
        <strain evidence="4 6">W1435</strain>
    </source>
</reference>
<keyword evidence="6" id="KW-1185">Reference proteome</keyword>
<evidence type="ECO:0000313" key="4">
    <source>
        <dbReference type="EMBL" id="QUB86920.1"/>
    </source>
</evidence>
<reference evidence="3 5" key="1">
    <citation type="submission" date="2015-07" db="EMBL/GenBank/DDBJ databases">
        <authorList>
            <person name="Noorani M."/>
        </authorList>
    </citation>
    <scope>NUCLEOTIDE SEQUENCE [LARGE SCALE GENOMIC DNA]</scope>
    <source>
        <strain evidence="3 5">W1435</strain>
    </source>
</reference>
<protein>
    <recommendedName>
        <fullName evidence="7">Serum opacity factor</fullName>
    </recommendedName>
</protein>
<dbReference type="EMBL" id="CP012074">
    <property type="protein sequence ID" value="AKU69290.1"/>
    <property type="molecule type" value="Genomic_DNA"/>
</dbReference>
<keyword evidence="2" id="KW-0732">Signal</keyword>
<evidence type="ECO:0000256" key="1">
    <source>
        <dbReference type="SAM" id="MobiDB-lite"/>
    </source>
</evidence>
<evidence type="ECO:0000256" key="2">
    <source>
        <dbReference type="SAM" id="SignalP"/>
    </source>
</evidence>
<organism evidence="3 5">
    <name type="scientific">Prevotella fusca JCM 17724</name>
    <dbReference type="NCBI Taxonomy" id="1236517"/>
    <lineage>
        <taxon>Bacteria</taxon>
        <taxon>Pseudomonadati</taxon>
        <taxon>Bacteroidota</taxon>
        <taxon>Bacteroidia</taxon>
        <taxon>Bacteroidales</taxon>
        <taxon>Prevotellaceae</taxon>
        <taxon>Prevotella</taxon>
    </lineage>
</organism>
<feature type="compositionally biased region" description="Low complexity" evidence="1">
    <location>
        <begin position="50"/>
        <end position="65"/>
    </location>
</feature>